<protein>
    <submittedName>
        <fullName evidence="1">Replication initiation protein</fullName>
    </submittedName>
</protein>
<gene>
    <name evidence="1" type="ORF">H9871_04850</name>
</gene>
<feature type="non-terminal residue" evidence="1">
    <location>
        <position position="396"/>
    </location>
</feature>
<name>A0A9D1S3M7_9MICC</name>
<comment type="caution">
    <text evidence="1">The sequence shown here is derived from an EMBL/GenBank/DDBJ whole genome shotgun (WGS) entry which is preliminary data.</text>
</comment>
<organism evidence="1 2">
    <name type="scientific">Candidatus Nesterenkonia stercoripullorum</name>
    <dbReference type="NCBI Taxonomy" id="2838701"/>
    <lineage>
        <taxon>Bacteria</taxon>
        <taxon>Bacillati</taxon>
        <taxon>Actinomycetota</taxon>
        <taxon>Actinomycetes</taxon>
        <taxon>Micrococcales</taxon>
        <taxon>Micrococcaceae</taxon>
        <taxon>Nesterenkonia</taxon>
    </lineage>
</organism>
<evidence type="ECO:0000313" key="2">
    <source>
        <dbReference type="Proteomes" id="UP000824151"/>
    </source>
</evidence>
<dbReference type="Pfam" id="PF03090">
    <property type="entry name" value="Replicase"/>
    <property type="match status" value="1"/>
</dbReference>
<reference evidence="1" key="2">
    <citation type="submission" date="2021-04" db="EMBL/GenBank/DDBJ databases">
        <authorList>
            <person name="Gilroy R."/>
        </authorList>
    </citation>
    <scope>NUCLEOTIDE SEQUENCE</scope>
    <source>
        <strain evidence="1">ChiHejej3B27-3195</strain>
    </source>
</reference>
<evidence type="ECO:0000313" key="1">
    <source>
        <dbReference type="EMBL" id="HIW99452.1"/>
    </source>
</evidence>
<proteinExistence type="predicted"/>
<accession>A0A9D1S3M7</accession>
<sequence>MSIPTNGSDVPSWDTDQDTAADHLGQVVDPFVSLDALAELAGRQTVRPQSGTRSPQRRSALSDAARLLVENLGAVPTSLQSCGATDAERNRLTAHLGRVALQGCPTRDFKAAWRKNAEGHSVPKMYRVGHPSLNRMQYVALTHAQYAAVIVVDVDRHGTDGGQVENMHPEAYRTISRLAGVGAGPAWIGMNPDNGKAQLIWLIDPVHADGSGNSPNMRLLKATARTLGSALGGDPAFAHNLSRSPLYTGGDPTAYRWHCQHHRIDRLANLIEEARTITGETSPTAAHKQQRFSSGRELIEAVTARRAEAQAFRALADDLADELPDAAAMDSNRIDGVKVLWLSEGRAARDETAFRHALATAHQLRAAGKRMSDAAIIDAYEKAYNVAQAVGPDNRA</sequence>
<dbReference type="AlphaFoldDB" id="A0A9D1S3M7"/>
<reference evidence="1" key="1">
    <citation type="journal article" date="2021" name="PeerJ">
        <title>Extensive microbial diversity within the chicken gut microbiome revealed by metagenomics and culture.</title>
        <authorList>
            <person name="Gilroy R."/>
            <person name="Ravi A."/>
            <person name="Getino M."/>
            <person name="Pursley I."/>
            <person name="Horton D.L."/>
            <person name="Alikhan N.F."/>
            <person name="Baker D."/>
            <person name="Gharbi K."/>
            <person name="Hall N."/>
            <person name="Watson M."/>
            <person name="Adriaenssens E.M."/>
            <person name="Foster-Nyarko E."/>
            <person name="Jarju S."/>
            <person name="Secka A."/>
            <person name="Antonio M."/>
            <person name="Oren A."/>
            <person name="Chaudhuri R.R."/>
            <person name="La Ragione R."/>
            <person name="Hildebrand F."/>
            <person name="Pallen M.J."/>
        </authorList>
    </citation>
    <scope>NUCLEOTIDE SEQUENCE</scope>
    <source>
        <strain evidence="1">ChiHejej3B27-3195</strain>
    </source>
</reference>
<dbReference type="EMBL" id="DXGD01000174">
    <property type="protein sequence ID" value="HIW99452.1"/>
    <property type="molecule type" value="Genomic_DNA"/>
</dbReference>
<dbReference type="InterPro" id="IPR004322">
    <property type="entry name" value="Plasmid_replicase_bac"/>
</dbReference>
<dbReference type="Proteomes" id="UP000824151">
    <property type="component" value="Unassembled WGS sequence"/>
</dbReference>